<keyword evidence="3 7" id="KW-0694">RNA-binding</keyword>
<comment type="function">
    <text evidence="7">Protein S19 forms a complex with S13 that binds strongly to the 16S ribosomal RNA.</text>
</comment>
<dbReference type="InterPro" id="IPR020934">
    <property type="entry name" value="Ribosomal_uS19_CS"/>
</dbReference>
<evidence type="ECO:0000256" key="6">
    <source>
        <dbReference type="ARBA" id="ARBA00035163"/>
    </source>
</evidence>
<dbReference type="KEGG" id="lar:lam_939"/>
<dbReference type="GO" id="GO:0003735">
    <property type="term" value="F:structural constituent of ribosome"/>
    <property type="evidence" value="ECO:0007669"/>
    <property type="project" value="InterPro"/>
</dbReference>
<dbReference type="Gene3D" id="3.30.860.10">
    <property type="entry name" value="30s Ribosomal Protein S19, Chain A"/>
    <property type="match status" value="1"/>
</dbReference>
<dbReference type="GO" id="GO:0019843">
    <property type="term" value="F:rRNA binding"/>
    <property type="evidence" value="ECO:0007669"/>
    <property type="project" value="UniProtKB-UniRule"/>
</dbReference>
<dbReference type="HOGENOM" id="CLU_144911_0_1_5"/>
<gene>
    <name evidence="7 9" type="primary">rpsS</name>
    <name evidence="9" type="ORF">lam_939</name>
</gene>
<dbReference type="AlphaFoldDB" id="U6B8U1"/>
<evidence type="ECO:0000256" key="5">
    <source>
        <dbReference type="ARBA" id="ARBA00023274"/>
    </source>
</evidence>
<dbReference type="HAMAP" id="MF_00531">
    <property type="entry name" value="Ribosomal_uS19"/>
    <property type="match status" value="1"/>
</dbReference>
<evidence type="ECO:0000313" key="10">
    <source>
        <dbReference type="Proteomes" id="UP000017862"/>
    </source>
</evidence>
<keyword evidence="10" id="KW-1185">Reference proteome</keyword>
<dbReference type="Pfam" id="PF00203">
    <property type="entry name" value="Ribosomal_S19"/>
    <property type="match status" value="1"/>
</dbReference>
<keyword evidence="2 7" id="KW-0699">rRNA-binding</keyword>
<dbReference type="STRING" id="1261131.lam_939"/>
<dbReference type="InterPro" id="IPR023575">
    <property type="entry name" value="Ribosomal_uS19_SF"/>
</dbReference>
<dbReference type="EMBL" id="CP006604">
    <property type="protein sequence ID" value="AHA28271.1"/>
    <property type="molecule type" value="Genomic_DNA"/>
</dbReference>
<evidence type="ECO:0000313" key="9">
    <source>
        <dbReference type="EMBL" id="AHA28271.1"/>
    </source>
</evidence>
<name>U6B8U1_9HYPH</name>
<dbReference type="SUPFAM" id="SSF54570">
    <property type="entry name" value="Ribosomal protein S19"/>
    <property type="match status" value="1"/>
</dbReference>
<dbReference type="Proteomes" id="UP000017862">
    <property type="component" value="Chromosome"/>
</dbReference>
<dbReference type="GO" id="GO:0015935">
    <property type="term" value="C:small ribosomal subunit"/>
    <property type="evidence" value="ECO:0007669"/>
    <property type="project" value="InterPro"/>
</dbReference>
<dbReference type="InterPro" id="IPR002222">
    <property type="entry name" value="Ribosomal_uS19"/>
</dbReference>
<evidence type="ECO:0000256" key="1">
    <source>
        <dbReference type="ARBA" id="ARBA00007345"/>
    </source>
</evidence>
<evidence type="ECO:0000256" key="8">
    <source>
        <dbReference type="RuleBase" id="RU003485"/>
    </source>
</evidence>
<evidence type="ECO:0000256" key="4">
    <source>
        <dbReference type="ARBA" id="ARBA00022980"/>
    </source>
</evidence>
<dbReference type="PANTHER" id="PTHR11880">
    <property type="entry name" value="RIBOSOMAL PROTEIN S19P FAMILY MEMBER"/>
    <property type="match status" value="1"/>
</dbReference>
<protein>
    <recommendedName>
        <fullName evidence="6 7">Small ribosomal subunit protein uS19</fullName>
    </recommendedName>
</protein>
<sequence length="92" mass="10362">MARSIWKGPFVTKSLLKKVSKARDSNSRGVLLIWCRSCSIIPQFIGLTFGVYNGKKHIPVLVTEDLVGFKFGDFAPTRYYKGHGGDKKSKRK</sequence>
<dbReference type="PATRIC" id="fig|1261131.3.peg.899"/>
<comment type="similarity">
    <text evidence="1 7 8">Belongs to the universal ribosomal protein uS19 family.</text>
</comment>
<reference evidence="9 10" key="1">
    <citation type="journal article" date="2014" name="Mol. Plant Microbe Interact.">
        <title>The complete genome sequence of Candidatus Liberibacter americanus, associated with citrus Huanglongbing.</title>
        <authorList>
            <person name="Wulff N.A."/>
            <person name="Zhang S."/>
            <person name="Setubal J.C."/>
            <person name="Almeida N.F."/>
            <person name="Martins E.C."/>
            <person name="Harakava R."/>
            <person name="Kumar D."/>
            <person name="Rangel L.T."/>
            <person name="Foissac X."/>
            <person name="Bove J."/>
            <person name="Gabriel D.W."/>
        </authorList>
    </citation>
    <scope>NUCLEOTIDE SEQUENCE [LARGE SCALE GENOMIC DNA]</scope>
    <source>
        <strain evidence="9 10">Sao Paulo</strain>
    </source>
</reference>
<evidence type="ECO:0000256" key="3">
    <source>
        <dbReference type="ARBA" id="ARBA00022884"/>
    </source>
</evidence>
<proteinExistence type="inferred from homology"/>
<keyword evidence="5 7" id="KW-0687">Ribonucleoprotein</keyword>
<dbReference type="GO" id="GO:0005737">
    <property type="term" value="C:cytoplasm"/>
    <property type="evidence" value="ECO:0007669"/>
    <property type="project" value="UniProtKB-ARBA"/>
</dbReference>
<keyword evidence="4 7" id="KW-0689">Ribosomal protein</keyword>
<evidence type="ECO:0000256" key="7">
    <source>
        <dbReference type="HAMAP-Rule" id="MF_00531"/>
    </source>
</evidence>
<dbReference type="PANTHER" id="PTHR11880:SF8">
    <property type="entry name" value="SMALL RIBOSOMAL SUBUNIT PROTEIN US19M"/>
    <property type="match status" value="1"/>
</dbReference>
<dbReference type="InterPro" id="IPR005732">
    <property type="entry name" value="Ribosomal_uS19_bac-type"/>
</dbReference>
<evidence type="ECO:0000256" key="2">
    <source>
        <dbReference type="ARBA" id="ARBA00022730"/>
    </source>
</evidence>
<dbReference type="PIRSF" id="PIRSF002144">
    <property type="entry name" value="Ribosomal_S19"/>
    <property type="match status" value="1"/>
</dbReference>
<accession>U6B8U1</accession>
<dbReference type="PRINTS" id="PR00975">
    <property type="entry name" value="RIBOSOMALS19"/>
</dbReference>
<dbReference type="GO" id="GO:0000028">
    <property type="term" value="P:ribosomal small subunit assembly"/>
    <property type="evidence" value="ECO:0007669"/>
    <property type="project" value="TreeGrafter"/>
</dbReference>
<organism evidence="9 10">
    <name type="scientific">Candidatus Liberibacter americanus str. Sao Paulo</name>
    <dbReference type="NCBI Taxonomy" id="1261131"/>
    <lineage>
        <taxon>Bacteria</taxon>
        <taxon>Pseudomonadati</taxon>
        <taxon>Pseudomonadota</taxon>
        <taxon>Alphaproteobacteria</taxon>
        <taxon>Hyphomicrobiales</taxon>
        <taxon>Rhizobiaceae</taxon>
        <taxon>Liberibacter</taxon>
    </lineage>
</organism>
<dbReference type="PROSITE" id="PS00323">
    <property type="entry name" value="RIBOSOMAL_S19"/>
    <property type="match status" value="1"/>
</dbReference>
<dbReference type="eggNOG" id="COG0185">
    <property type="taxonomic scope" value="Bacteria"/>
</dbReference>
<dbReference type="RefSeq" id="WP_007557028.1">
    <property type="nucleotide sequence ID" value="NC_022793.1"/>
</dbReference>
<dbReference type="GO" id="GO:0006412">
    <property type="term" value="P:translation"/>
    <property type="evidence" value="ECO:0007669"/>
    <property type="project" value="UniProtKB-UniRule"/>
</dbReference>
<dbReference type="NCBIfam" id="TIGR01050">
    <property type="entry name" value="rpsS_bact"/>
    <property type="match status" value="1"/>
</dbReference>
<dbReference type="FunFam" id="3.30.860.10:FF:000001">
    <property type="entry name" value="30S ribosomal protein S19"/>
    <property type="match status" value="1"/>
</dbReference>